<sequence length="244" mass="26592">MKKAIVIGASSGIGRSLAKLLACEGFTVGVTARRVDLLEQLAEEIASESLVDSVCLVRTMDIVKYDEAITVLDDMISEIGGMDLLVICSGTGHLNPDLNLAMEMDTISVNVSGFTALICHGASFMERQGHGHIVGVSSIAALRGGRAAPAYNASKAYVSNYLEGLRQRFFKLAIPVKITEAQPGFVDTRMAQGEGLFWVASPEKAATQIYRAIKLGREHVYVTKRWRLIAWLMKMLPASLYKRL</sequence>
<dbReference type="InterPro" id="IPR002347">
    <property type="entry name" value="SDR_fam"/>
</dbReference>
<dbReference type="Gene3D" id="3.40.50.720">
    <property type="entry name" value="NAD(P)-binding Rossmann-like Domain"/>
    <property type="match status" value="1"/>
</dbReference>
<dbReference type="PROSITE" id="PS00061">
    <property type="entry name" value="ADH_SHORT"/>
    <property type="match status" value="1"/>
</dbReference>
<dbReference type="Proteomes" id="UP000233256">
    <property type="component" value="Unassembled WGS sequence"/>
</dbReference>
<dbReference type="PANTHER" id="PTHR44196">
    <property type="entry name" value="DEHYDROGENASE/REDUCTASE SDR FAMILY MEMBER 7B"/>
    <property type="match status" value="1"/>
</dbReference>
<dbReference type="PANTHER" id="PTHR44196:SF3">
    <property type="entry name" value="SHORT CHAIN DEHYDROGENASE FAMILY PROTEIN"/>
    <property type="match status" value="1"/>
</dbReference>
<comment type="similarity">
    <text evidence="1">Belongs to the short-chain dehydrogenases/reductases (SDR) family.</text>
</comment>
<dbReference type="GO" id="GO:0016491">
    <property type="term" value="F:oxidoreductase activity"/>
    <property type="evidence" value="ECO:0007669"/>
    <property type="project" value="UniProtKB-KW"/>
</dbReference>
<dbReference type="GO" id="GO:0016020">
    <property type="term" value="C:membrane"/>
    <property type="evidence" value="ECO:0007669"/>
    <property type="project" value="TreeGrafter"/>
</dbReference>
<organism evidence="3 4">
    <name type="scientific">Candidatus Wallbacteria bacterium HGW-Wallbacteria-1</name>
    <dbReference type="NCBI Taxonomy" id="2013854"/>
    <lineage>
        <taxon>Bacteria</taxon>
        <taxon>Candidatus Walliibacteriota</taxon>
    </lineage>
</organism>
<evidence type="ECO:0000313" key="3">
    <source>
        <dbReference type="EMBL" id="PKK88455.1"/>
    </source>
</evidence>
<dbReference type="Pfam" id="PF00106">
    <property type="entry name" value="adh_short"/>
    <property type="match status" value="1"/>
</dbReference>
<comment type="caution">
    <text evidence="3">The sequence shown here is derived from an EMBL/GenBank/DDBJ whole genome shotgun (WGS) entry which is preliminary data.</text>
</comment>
<dbReference type="InterPro" id="IPR020904">
    <property type="entry name" value="Sc_DH/Rdtase_CS"/>
</dbReference>
<evidence type="ECO:0000313" key="4">
    <source>
        <dbReference type="Proteomes" id="UP000233256"/>
    </source>
</evidence>
<reference evidence="3 4" key="1">
    <citation type="journal article" date="2017" name="ISME J.">
        <title>Potential for microbial H2 and metal transformations associated with novel bacteria and archaea in deep terrestrial subsurface sediments.</title>
        <authorList>
            <person name="Hernsdorf A.W."/>
            <person name="Amano Y."/>
            <person name="Miyakawa K."/>
            <person name="Ise K."/>
            <person name="Suzuki Y."/>
            <person name="Anantharaman K."/>
            <person name="Probst A."/>
            <person name="Burstein D."/>
            <person name="Thomas B.C."/>
            <person name="Banfield J.F."/>
        </authorList>
    </citation>
    <scope>NUCLEOTIDE SEQUENCE [LARGE SCALE GENOMIC DNA]</scope>
    <source>
        <strain evidence="3">HGW-Wallbacteria-1</strain>
    </source>
</reference>
<protein>
    <submittedName>
        <fullName evidence="3">Oxidoreductase</fullName>
    </submittedName>
</protein>
<dbReference type="EMBL" id="PGXC01000046">
    <property type="protein sequence ID" value="PKK88455.1"/>
    <property type="molecule type" value="Genomic_DNA"/>
</dbReference>
<evidence type="ECO:0000256" key="2">
    <source>
        <dbReference type="ARBA" id="ARBA00023002"/>
    </source>
</evidence>
<dbReference type="AlphaFoldDB" id="A0A2N1PJD3"/>
<proteinExistence type="inferred from homology"/>
<dbReference type="SUPFAM" id="SSF51735">
    <property type="entry name" value="NAD(P)-binding Rossmann-fold domains"/>
    <property type="match status" value="1"/>
</dbReference>
<evidence type="ECO:0000256" key="1">
    <source>
        <dbReference type="ARBA" id="ARBA00006484"/>
    </source>
</evidence>
<dbReference type="PRINTS" id="PR00081">
    <property type="entry name" value="GDHRDH"/>
</dbReference>
<accession>A0A2N1PJD3</accession>
<dbReference type="InterPro" id="IPR036291">
    <property type="entry name" value="NAD(P)-bd_dom_sf"/>
</dbReference>
<keyword evidence="2" id="KW-0560">Oxidoreductase</keyword>
<gene>
    <name evidence="3" type="ORF">CVV64_18775</name>
</gene>
<name>A0A2N1PJD3_9BACT</name>